<comment type="caution">
    <text evidence="3">The sequence shown here is derived from an EMBL/GenBank/DDBJ whole genome shotgun (WGS) entry which is preliminary data.</text>
</comment>
<feature type="compositionally biased region" description="Polar residues" evidence="2">
    <location>
        <begin position="236"/>
        <end position="250"/>
    </location>
</feature>
<dbReference type="PANTHER" id="PTHR24216:SF65">
    <property type="entry name" value="PAXILLIN-LIKE PROTEIN 1"/>
    <property type="match status" value="1"/>
</dbReference>
<feature type="region of interest" description="Disordered" evidence="2">
    <location>
        <begin position="1052"/>
        <end position="1144"/>
    </location>
</feature>
<feature type="compositionally biased region" description="Low complexity" evidence="2">
    <location>
        <begin position="641"/>
        <end position="668"/>
    </location>
</feature>
<protein>
    <submittedName>
        <fullName evidence="3">Uncharacterized protein</fullName>
    </submittedName>
</protein>
<feature type="region of interest" description="Disordered" evidence="2">
    <location>
        <begin position="587"/>
        <end position="671"/>
    </location>
</feature>
<feature type="compositionally biased region" description="Polar residues" evidence="2">
    <location>
        <begin position="1385"/>
        <end position="1398"/>
    </location>
</feature>
<feature type="compositionally biased region" description="Polar residues" evidence="2">
    <location>
        <begin position="587"/>
        <end position="603"/>
    </location>
</feature>
<name>A0A8H5AZD4_9AGAR</name>
<feature type="compositionally biased region" description="Basic and acidic residues" evidence="2">
    <location>
        <begin position="503"/>
        <end position="521"/>
    </location>
</feature>
<reference evidence="3 4" key="1">
    <citation type="journal article" date="2020" name="ISME J.">
        <title>Uncovering the hidden diversity of litter-decomposition mechanisms in mushroom-forming fungi.</title>
        <authorList>
            <person name="Floudas D."/>
            <person name="Bentzer J."/>
            <person name="Ahren D."/>
            <person name="Johansson T."/>
            <person name="Persson P."/>
            <person name="Tunlid A."/>
        </authorList>
    </citation>
    <scope>NUCLEOTIDE SEQUENCE [LARGE SCALE GENOMIC DNA]</scope>
    <source>
        <strain evidence="3 4">CBS 175.51</strain>
    </source>
</reference>
<feature type="compositionally biased region" description="Low complexity" evidence="2">
    <location>
        <begin position="1184"/>
        <end position="1193"/>
    </location>
</feature>
<feature type="compositionally biased region" description="Polar residues" evidence="2">
    <location>
        <begin position="350"/>
        <end position="359"/>
    </location>
</feature>
<feature type="compositionally biased region" description="Basic residues" evidence="2">
    <location>
        <begin position="1169"/>
        <end position="1183"/>
    </location>
</feature>
<feature type="compositionally biased region" description="Acidic residues" evidence="2">
    <location>
        <begin position="1079"/>
        <end position="1088"/>
    </location>
</feature>
<dbReference type="Proteomes" id="UP000541558">
    <property type="component" value="Unassembled WGS sequence"/>
</dbReference>
<evidence type="ECO:0000256" key="1">
    <source>
        <dbReference type="SAM" id="Coils"/>
    </source>
</evidence>
<sequence>MLLELYPPDSSSLASTAFNVHLAFSDLQHGLSTPLAWTAQLSTLLHSELDLPTQQHMLDRAVGVGALLEGVRVEILKDEASDELGVRVHCQFADFTSVDWCIPAADSGSEEARRFVCALEAILGDIQAMRAEEEKFKMAVELEEQRREVRHTTRHQHTQSMEPVSVGRKWAHKRQKSFLQSIVSAVGSMMSQRSSPATQPILPTAYPNDYPFPLSPSPSPPLSPPYTSSPNPSRSGTPSPDPSSCSSVANQHGHAPHTYAYGSQHAAPLPPNPWSPPSRSPIPLSPQSVHSWGSLSFSTQHQIRLEGHRRRITAAMVDTYRRFILGALVFGFAKEVGLVSDNSLRLPGSGHTSGSQTLAGSPLSEGTIVPDAMTSSTEVLPRPSDVTPTQPPSPYTGPARASSNAPTTYNYRLWVLRSMLRSMEAEVREIVESCEASVKEDYLRAQAQAQDEEDEVDISDGNIDVSGLDVPPRSATTSVFPSPASPAVPSFGAKHKVSFDSSKSMRSDGGSPKKGEKVVEKKRSRGKLVKKKSLVWRGSSVSEGEGESTKGKEKGGVLGIIGSWGRSKTNVSTPSVISPIVEDDSEALSQHPTFSSTPAQLFSSEPEDVAVDEGREAGILDDSLGPQDQSLLSPTPDVDGGRSASASRRESYSSSGCTSATSESSSGSIVTTDGCSIVTQDTGITTPATSELDLPGCEGLGEGEEEMDIGADGTLTDYFVYEAVYSTPSRSKSTLDILDQLGAAATSSSSLLLPLDNAIAVTSEPSPTATHARRVSVPIPDINTPDFQWNVRMRLNLHPAHDRLTHRITKLREMLVIAEAERRDAREEEERYLDQLEVKSRRRAWANKALGRSSPCHIRGSLNMNSDLMLLGLSTPPSRSLLGLSSTGWTSEDMEREGLEYVAPTVPHPLFHGFVGVGFPRVPELDVPSGSGLGPRRMRKVDIRMRMDRERERRKQEEGLEVALDCENAFGVRSFSVVDDRDEDEDDELDFDACAQDVPGVVEFCLDASWNTGPILDSDDSDEELELDIDESIFGSRKQKLGRALSNEEDDLLNLDNIPPRPGVTPAKNSPPSRLFVVAEEDELDDPEGGSHTAGTGTETETDGETEGEGDEFEFDNTVRSSSRRPSPRKLDLHSGNELDGSEDEDDAFFADIHDITDIVGDIEDGLGRHQRYPSRRRHRRSSKQSPTSPTKSSESRGQHRTHRPGLDLHRGDLDALDGVGVGSPVYPLHPFDVDVEMGLGAGAGLMRPSALEFQEEDEERHRRRPSDSVRSVKGRPRTPYPDDDEASELQNQGSDAVEQGSGKRPRNHKRQWQTMLSSSSKARSQPDDFAAGIEVVLEPEKPKQRFMPTVKNILGRKSRRAVEASSHSAEPVVNNMHPAKPRARTTSMYQRQPSPNSRAGLASRSEHELGEEDSITPEEVPAGKGLPLGIGFGYGSYSIAPPSKSPKAEQQDGALSESSLLCQPVCFTSPASPATQPRLATKTLAASPPTFTSPSPPATKARLHQRSVMLSLDLDGASVEHFELAGSDGDVRDDAGSSATSSVWGSCGHSPGCESACSSASLPMTPLHSPSPAVAIASSSNSSVVGSPVIQARAVELEQGIGDAVTSVVGQFVVAQDPLRQPVQQSKKFFHLPSSLSLSKERLMDEEEAPVDVEVVVKEVVPGLKKTSRKSVLADPSFFSPPTQGC</sequence>
<feature type="region of interest" description="Disordered" evidence="2">
    <location>
        <begin position="190"/>
        <end position="291"/>
    </location>
</feature>
<feature type="compositionally biased region" description="Pro residues" evidence="2">
    <location>
        <begin position="268"/>
        <end position="284"/>
    </location>
</feature>
<keyword evidence="4" id="KW-1185">Reference proteome</keyword>
<dbReference type="OrthoDB" id="3058531at2759"/>
<feature type="compositionally biased region" description="Acidic residues" evidence="2">
    <location>
        <begin position="1100"/>
        <end position="1115"/>
    </location>
</feature>
<keyword evidence="1" id="KW-0175">Coiled coil</keyword>
<feature type="region of interest" description="Disordered" evidence="2">
    <location>
        <begin position="1358"/>
        <end position="1424"/>
    </location>
</feature>
<dbReference type="EMBL" id="JAACJK010000224">
    <property type="protein sequence ID" value="KAF5313426.1"/>
    <property type="molecule type" value="Genomic_DNA"/>
</dbReference>
<feature type="compositionally biased region" description="Low complexity" evidence="2">
    <location>
        <begin position="225"/>
        <end position="235"/>
    </location>
</feature>
<feature type="compositionally biased region" description="Low complexity" evidence="2">
    <location>
        <begin position="474"/>
        <end position="491"/>
    </location>
</feature>
<organism evidence="3 4">
    <name type="scientific">Ephemerocybe angulata</name>
    <dbReference type="NCBI Taxonomy" id="980116"/>
    <lineage>
        <taxon>Eukaryota</taxon>
        <taxon>Fungi</taxon>
        <taxon>Dikarya</taxon>
        <taxon>Basidiomycota</taxon>
        <taxon>Agaricomycotina</taxon>
        <taxon>Agaricomycetes</taxon>
        <taxon>Agaricomycetidae</taxon>
        <taxon>Agaricales</taxon>
        <taxon>Agaricineae</taxon>
        <taxon>Psathyrellaceae</taxon>
        <taxon>Ephemerocybe</taxon>
    </lineage>
</organism>
<proteinExistence type="predicted"/>
<evidence type="ECO:0000313" key="3">
    <source>
        <dbReference type="EMBL" id="KAF5313426.1"/>
    </source>
</evidence>
<feature type="compositionally biased region" description="Pro residues" evidence="2">
    <location>
        <begin position="213"/>
        <end position="224"/>
    </location>
</feature>
<feature type="region of interest" description="Disordered" evidence="2">
    <location>
        <begin position="147"/>
        <end position="169"/>
    </location>
</feature>
<feature type="region of interest" description="Disordered" evidence="2">
    <location>
        <begin position="446"/>
        <end position="526"/>
    </location>
</feature>
<feature type="compositionally biased region" description="Polar residues" evidence="2">
    <location>
        <begin position="1313"/>
        <end position="1324"/>
    </location>
</feature>
<accession>A0A8H5AZD4</accession>
<feature type="region of interest" description="Disordered" evidence="2">
    <location>
        <begin position="1254"/>
        <end position="1328"/>
    </location>
</feature>
<gene>
    <name evidence="3" type="ORF">D9611_008531</name>
</gene>
<feature type="region of interest" description="Disordered" evidence="2">
    <location>
        <begin position="1165"/>
        <end position="1213"/>
    </location>
</feature>
<evidence type="ECO:0000256" key="2">
    <source>
        <dbReference type="SAM" id="MobiDB-lite"/>
    </source>
</evidence>
<feature type="coiled-coil region" evidence="1">
    <location>
        <begin position="801"/>
        <end position="842"/>
    </location>
</feature>
<dbReference type="PANTHER" id="PTHR24216">
    <property type="entry name" value="PAXILLIN-RELATED"/>
    <property type="match status" value="1"/>
</dbReference>
<feature type="region of interest" description="Disordered" evidence="2">
    <location>
        <begin position="347"/>
        <end position="404"/>
    </location>
</feature>
<evidence type="ECO:0000313" key="4">
    <source>
        <dbReference type="Proteomes" id="UP000541558"/>
    </source>
</evidence>